<dbReference type="RefSeq" id="WP_377937233.1">
    <property type="nucleotide sequence ID" value="NZ_JBHUMF010000031.1"/>
</dbReference>
<dbReference type="EMBL" id="JBHUMF010000031">
    <property type="protein sequence ID" value="MFD2682585.1"/>
    <property type="molecule type" value="Genomic_DNA"/>
</dbReference>
<protein>
    <submittedName>
        <fullName evidence="2">Uncharacterized protein</fullName>
    </submittedName>
</protein>
<dbReference type="Proteomes" id="UP001597506">
    <property type="component" value="Unassembled WGS sequence"/>
</dbReference>
<organism evidence="2 3">
    <name type="scientific">Bacillus seohaeanensis</name>
    <dbReference type="NCBI Taxonomy" id="284580"/>
    <lineage>
        <taxon>Bacteria</taxon>
        <taxon>Bacillati</taxon>
        <taxon>Bacillota</taxon>
        <taxon>Bacilli</taxon>
        <taxon>Bacillales</taxon>
        <taxon>Bacillaceae</taxon>
        <taxon>Bacillus</taxon>
    </lineage>
</organism>
<proteinExistence type="predicted"/>
<sequence length="168" mass="19433">MTRDEKYWFWHCFLRSSSTGLIAIILFYIGIREKALGPPGRGWIVFIVIGGLMGMWIFFRFFSVRSMKHLVNKVYNGQMTYENLFSYEVSKQRLSKVSLFTIISTILFVLINFSVYLSPYPIIAVILILAQAAGALLLSYQRSSNKLQLSRTAGAIEQLRFEKQFLHE</sequence>
<feature type="transmembrane region" description="Helical" evidence="1">
    <location>
        <begin position="43"/>
        <end position="63"/>
    </location>
</feature>
<comment type="caution">
    <text evidence="2">The sequence shown here is derived from an EMBL/GenBank/DDBJ whole genome shotgun (WGS) entry which is preliminary data.</text>
</comment>
<evidence type="ECO:0000256" key="1">
    <source>
        <dbReference type="SAM" id="Phobius"/>
    </source>
</evidence>
<keyword evidence="3" id="KW-1185">Reference proteome</keyword>
<name>A0ABW5RW95_9BACI</name>
<reference evidence="3" key="1">
    <citation type="journal article" date="2019" name="Int. J. Syst. Evol. Microbiol.">
        <title>The Global Catalogue of Microorganisms (GCM) 10K type strain sequencing project: providing services to taxonomists for standard genome sequencing and annotation.</title>
        <authorList>
            <consortium name="The Broad Institute Genomics Platform"/>
            <consortium name="The Broad Institute Genome Sequencing Center for Infectious Disease"/>
            <person name="Wu L."/>
            <person name="Ma J."/>
        </authorList>
    </citation>
    <scope>NUCLEOTIDE SEQUENCE [LARGE SCALE GENOMIC DNA]</scope>
    <source>
        <strain evidence="3">KCTC 3913</strain>
    </source>
</reference>
<keyword evidence="1" id="KW-1133">Transmembrane helix</keyword>
<feature type="transmembrane region" description="Helical" evidence="1">
    <location>
        <begin position="12"/>
        <end position="31"/>
    </location>
</feature>
<evidence type="ECO:0000313" key="3">
    <source>
        <dbReference type="Proteomes" id="UP001597506"/>
    </source>
</evidence>
<gene>
    <name evidence="2" type="ORF">ACFSUL_17745</name>
</gene>
<keyword evidence="1" id="KW-0812">Transmembrane</keyword>
<feature type="transmembrane region" description="Helical" evidence="1">
    <location>
        <begin position="122"/>
        <end position="140"/>
    </location>
</feature>
<evidence type="ECO:0000313" key="2">
    <source>
        <dbReference type="EMBL" id="MFD2682585.1"/>
    </source>
</evidence>
<feature type="transmembrane region" description="Helical" evidence="1">
    <location>
        <begin position="97"/>
        <end position="116"/>
    </location>
</feature>
<keyword evidence="1" id="KW-0472">Membrane</keyword>
<accession>A0ABW5RW95</accession>